<gene>
    <name evidence="2" type="ORF">C2S53_008420</name>
</gene>
<evidence type="ECO:0008006" key="4">
    <source>
        <dbReference type="Google" id="ProtNLM"/>
    </source>
</evidence>
<feature type="compositionally biased region" description="Polar residues" evidence="1">
    <location>
        <begin position="1"/>
        <end position="12"/>
    </location>
</feature>
<keyword evidence="3" id="KW-1185">Reference proteome</keyword>
<evidence type="ECO:0000256" key="1">
    <source>
        <dbReference type="SAM" id="MobiDB-lite"/>
    </source>
</evidence>
<name>A0AAD4P0N8_PERFH</name>
<evidence type="ECO:0000313" key="3">
    <source>
        <dbReference type="Proteomes" id="UP001190926"/>
    </source>
</evidence>
<comment type="caution">
    <text evidence="2">The sequence shown here is derived from an EMBL/GenBank/DDBJ whole genome shotgun (WGS) entry which is preliminary data.</text>
</comment>
<evidence type="ECO:0000313" key="2">
    <source>
        <dbReference type="EMBL" id="KAH6821815.1"/>
    </source>
</evidence>
<protein>
    <recommendedName>
        <fullName evidence="4">Retrotransposon Copia-like N-terminal domain-containing protein</fullName>
    </recommendedName>
</protein>
<feature type="region of interest" description="Disordered" evidence="1">
    <location>
        <begin position="1"/>
        <end position="26"/>
    </location>
</feature>
<feature type="compositionally biased region" description="Low complexity" evidence="1">
    <location>
        <begin position="13"/>
        <end position="26"/>
    </location>
</feature>
<sequence length="111" mass="12549">MEETPKSQTSELSQPQASFSSASSFTSPILPQNLLISIKLTETNFLLWKQQVLVVIKGYGLESFLKGDQVTHDEFIHDKDSQIPHLKLSIVKTSYSLLRSNLPFPKKSWSL</sequence>
<dbReference type="Proteomes" id="UP001190926">
    <property type="component" value="Unassembled WGS sequence"/>
</dbReference>
<dbReference type="EMBL" id="SDAM02001843">
    <property type="protein sequence ID" value="KAH6821815.1"/>
    <property type="molecule type" value="Genomic_DNA"/>
</dbReference>
<accession>A0AAD4P0N8</accession>
<proteinExistence type="predicted"/>
<organism evidence="2 3">
    <name type="scientific">Perilla frutescens var. hirtella</name>
    <name type="common">Perilla citriodora</name>
    <name type="synonym">Perilla setoyensis</name>
    <dbReference type="NCBI Taxonomy" id="608512"/>
    <lineage>
        <taxon>Eukaryota</taxon>
        <taxon>Viridiplantae</taxon>
        <taxon>Streptophyta</taxon>
        <taxon>Embryophyta</taxon>
        <taxon>Tracheophyta</taxon>
        <taxon>Spermatophyta</taxon>
        <taxon>Magnoliopsida</taxon>
        <taxon>eudicotyledons</taxon>
        <taxon>Gunneridae</taxon>
        <taxon>Pentapetalae</taxon>
        <taxon>asterids</taxon>
        <taxon>lamiids</taxon>
        <taxon>Lamiales</taxon>
        <taxon>Lamiaceae</taxon>
        <taxon>Nepetoideae</taxon>
        <taxon>Elsholtzieae</taxon>
        <taxon>Perilla</taxon>
    </lineage>
</organism>
<reference evidence="2 3" key="1">
    <citation type="journal article" date="2021" name="Nat. Commun.">
        <title>Incipient diploidization of the medicinal plant Perilla within 10,000 years.</title>
        <authorList>
            <person name="Zhang Y."/>
            <person name="Shen Q."/>
            <person name="Leng L."/>
            <person name="Zhang D."/>
            <person name="Chen S."/>
            <person name="Shi Y."/>
            <person name="Ning Z."/>
            <person name="Chen S."/>
        </authorList>
    </citation>
    <scope>NUCLEOTIDE SEQUENCE [LARGE SCALE GENOMIC DNA]</scope>
    <source>
        <strain evidence="3">cv. PC099</strain>
    </source>
</reference>
<dbReference type="AlphaFoldDB" id="A0AAD4P0N8"/>